<name>A0A8H7PFA8_MORIS</name>
<keyword evidence="5" id="KW-0256">Endoplasmic reticulum</keyword>
<evidence type="ECO:0000256" key="4">
    <source>
        <dbReference type="ARBA" id="ARBA00022692"/>
    </source>
</evidence>
<dbReference type="GO" id="GO:0034975">
    <property type="term" value="P:protein folding in endoplasmic reticulum"/>
    <property type="evidence" value="ECO:0007669"/>
    <property type="project" value="TreeGrafter"/>
</dbReference>
<dbReference type="EMBL" id="JAEPQZ010000016">
    <property type="protein sequence ID" value="KAG2172886.1"/>
    <property type="molecule type" value="Genomic_DNA"/>
</dbReference>
<keyword evidence="10" id="KW-1185">Reference proteome</keyword>
<evidence type="ECO:0000256" key="2">
    <source>
        <dbReference type="ARBA" id="ARBA00009436"/>
    </source>
</evidence>
<dbReference type="Pfam" id="PF07019">
    <property type="entry name" value="EMC6"/>
    <property type="match status" value="1"/>
</dbReference>
<dbReference type="InterPro" id="IPR029008">
    <property type="entry name" value="EMC6-like"/>
</dbReference>
<comment type="similarity">
    <text evidence="2">Belongs to the EMC6 family.</text>
</comment>
<organism evidence="9 10">
    <name type="scientific">Mortierella isabellina</name>
    <name type="common">Filamentous fungus</name>
    <name type="synonym">Umbelopsis isabellina</name>
    <dbReference type="NCBI Taxonomy" id="91625"/>
    <lineage>
        <taxon>Eukaryota</taxon>
        <taxon>Fungi</taxon>
        <taxon>Fungi incertae sedis</taxon>
        <taxon>Mucoromycota</taxon>
        <taxon>Mucoromycotina</taxon>
        <taxon>Umbelopsidomycetes</taxon>
        <taxon>Umbelopsidales</taxon>
        <taxon>Umbelopsidaceae</taxon>
        <taxon>Umbelopsis</taxon>
    </lineage>
</organism>
<accession>A0A8H7PFA8</accession>
<gene>
    <name evidence="9" type="ORF">INT43_000236</name>
</gene>
<evidence type="ECO:0000256" key="3">
    <source>
        <dbReference type="ARBA" id="ARBA00020827"/>
    </source>
</evidence>
<keyword evidence="7 8" id="KW-0472">Membrane</keyword>
<comment type="caution">
    <text evidence="9">The sequence shown here is derived from an EMBL/GenBank/DDBJ whole genome shotgun (WGS) entry which is preliminary data.</text>
</comment>
<dbReference type="GO" id="GO:0000045">
    <property type="term" value="P:autophagosome assembly"/>
    <property type="evidence" value="ECO:0007669"/>
    <property type="project" value="TreeGrafter"/>
</dbReference>
<evidence type="ECO:0000256" key="8">
    <source>
        <dbReference type="SAM" id="Phobius"/>
    </source>
</evidence>
<comment type="subcellular location">
    <subcellularLocation>
        <location evidence="1">Endoplasmic reticulum membrane</location>
        <topology evidence="1">Multi-pass membrane protein</topology>
    </subcellularLocation>
</comment>
<evidence type="ECO:0000256" key="7">
    <source>
        <dbReference type="ARBA" id="ARBA00023136"/>
    </source>
</evidence>
<dbReference type="Proteomes" id="UP000654370">
    <property type="component" value="Unassembled WGS sequence"/>
</dbReference>
<keyword evidence="4 8" id="KW-0812">Transmembrane</keyword>
<feature type="transmembrane region" description="Helical" evidence="8">
    <location>
        <begin position="54"/>
        <end position="71"/>
    </location>
</feature>
<dbReference type="InterPro" id="IPR008504">
    <property type="entry name" value="Emc6"/>
</dbReference>
<dbReference type="OrthoDB" id="16510at2759"/>
<dbReference type="PANTHER" id="PTHR20994">
    <property type="entry name" value="ER MEMBRANE PROTEIN COMPLEX SUBUNIT 6"/>
    <property type="match status" value="1"/>
</dbReference>
<evidence type="ECO:0000256" key="1">
    <source>
        <dbReference type="ARBA" id="ARBA00004477"/>
    </source>
</evidence>
<evidence type="ECO:0000256" key="5">
    <source>
        <dbReference type="ARBA" id="ARBA00022824"/>
    </source>
</evidence>
<dbReference type="AlphaFoldDB" id="A0A8H7PFA8"/>
<evidence type="ECO:0000256" key="6">
    <source>
        <dbReference type="ARBA" id="ARBA00022989"/>
    </source>
</evidence>
<reference evidence="9" key="1">
    <citation type="submission" date="2020-12" db="EMBL/GenBank/DDBJ databases">
        <title>Metabolic potential, ecology and presence of endohyphal bacteria is reflected in genomic diversity of Mucoromycotina.</title>
        <authorList>
            <person name="Muszewska A."/>
            <person name="Okrasinska A."/>
            <person name="Steczkiewicz K."/>
            <person name="Drgas O."/>
            <person name="Orlowska M."/>
            <person name="Perlinska-Lenart U."/>
            <person name="Aleksandrzak-Piekarczyk T."/>
            <person name="Szatraj K."/>
            <person name="Zielenkiewicz U."/>
            <person name="Pilsyk S."/>
            <person name="Malc E."/>
            <person name="Mieczkowski P."/>
            <person name="Kruszewska J.S."/>
            <person name="Biernat P."/>
            <person name="Pawlowska J."/>
        </authorList>
    </citation>
    <scope>NUCLEOTIDE SEQUENCE</scope>
    <source>
        <strain evidence="9">WA0000067209</strain>
    </source>
</reference>
<dbReference type="GO" id="GO:0072546">
    <property type="term" value="C:EMC complex"/>
    <property type="evidence" value="ECO:0007669"/>
    <property type="project" value="InterPro"/>
</dbReference>
<dbReference type="PANTHER" id="PTHR20994:SF0">
    <property type="entry name" value="ER MEMBRANE PROTEIN COMPLEX SUBUNIT 6"/>
    <property type="match status" value="1"/>
</dbReference>
<evidence type="ECO:0000313" key="9">
    <source>
        <dbReference type="EMBL" id="KAG2172886.1"/>
    </source>
</evidence>
<feature type="transmembrane region" description="Helical" evidence="8">
    <location>
        <begin position="92"/>
        <end position="114"/>
    </location>
</feature>
<feature type="transmembrane region" description="Helical" evidence="8">
    <location>
        <begin position="30"/>
        <end position="48"/>
    </location>
</feature>
<keyword evidence="6 8" id="KW-1133">Transmembrane helix</keyword>
<evidence type="ECO:0000313" key="10">
    <source>
        <dbReference type="Proteomes" id="UP000654370"/>
    </source>
</evidence>
<proteinExistence type="inferred from homology"/>
<sequence length="115" mass="12706">MSADAQGSGSEDVHKYVLPYIMHNAKTMQFARACLAAISGSAAGILGLKNFQGFAFYAVSWIFMSFLLLAVKTQFKPHLFFKGGVKDIFTEGLIGGLLSYILFHTFLYGLVHLYQ</sequence>
<protein>
    <recommendedName>
        <fullName evidence="3">ER membrane protein complex subunit 6</fullName>
    </recommendedName>
</protein>